<dbReference type="EMBL" id="ABEU02000018">
    <property type="protein sequence ID" value="PNR35155.1"/>
    <property type="molecule type" value="Genomic_DNA"/>
</dbReference>
<reference evidence="4" key="3">
    <citation type="submission" date="2020-12" db="UniProtKB">
        <authorList>
            <consortium name="EnsemblPlants"/>
        </authorList>
    </citation>
    <scope>IDENTIFICATION</scope>
</reference>
<dbReference type="SUPFAM" id="SSF49503">
    <property type="entry name" value="Cupredoxins"/>
    <property type="match status" value="1"/>
</dbReference>
<gene>
    <name evidence="3" type="ORF">PHYPA_023054</name>
</gene>
<reference evidence="3 5" key="2">
    <citation type="journal article" date="2018" name="Plant J.">
        <title>The Physcomitrella patens chromosome-scale assembly reveals moss genome structure and evolution.</title>
        <authorList>
            <person name="Lang D."/>
            <person name="Ullrich K.K."/>
            <person name="Murat F."/>
            <person name="Fuchs J."/>
            <person name="Jenkins J."/>
            <person name="Haas F.B."/>
            <person name="Piednoel M."/>
            <person name="Gundlach H."/>
            <person name="Van Bel M."/>
            <person name="Meyberg R."/>
            <person name="Vives C."/>
            <person name="Morata J."/>
            <person name="Symeonidi A."/>
            <person name="Hiss M."/>
            <person name="Muchero W."/>
            <person name="Kamisugi Y."/>
            <person name="Saleh O."/>
            <person name="Blanc G."/>
            <person name="Decker E.L."/>
            <person name="van Gessel N."/>
            <person name="Grimwood J."/>
            <person name="Hayes R.D."/>
            <person name="Graham S.W."/>
            <person name="Gunter L.E."/>
            <person name="McDaniel S.F."/>
            <person name="Hoernstein S.N.W."/>
            <person name="Larsson A."/>
            <person name="Li F.W."/>
            <person name="Perroud P.F."/>
            <person name="Phillips J."/>
            <person name="Ranjan P."/>
            <person name="Rokshar D.S."/>
            <person name="Rothfels C.J."/>
            <person name="Schneider L."/>
            <person name="Shu S."/>
            <person name="Stevenson D.W."/>
            <person name="Thummler F."/>
            <person name="Tillich M."/>
            <person name="Villarreal Aguilar J.C."/>
            <person name="Widiez T."/>
            <person name="Wong G.K."/>
            <person name="Wymore A."/>
            <person name="Zhang Y."/>
            <person name="Zimmer A.D."/>
            <person name="Quatrano R.S."/>
            <person name="Mayer K.F.X."/>
            <person name="Goodstein D."/>
            <person name="Casacuberta J.M."/>
            <person name="Vandepoele K."/>
            <person name="Reski R."/>
            <person name="Cuming A.C."/>
            <person name="Tuskan G.A."/>
            <person name="Maumus F."/>
            <person name="Salse J."/>
            <person name="Schmutz J."/>
            <person name="Rensing S.A."/>
        </authorList>
    </citation>
    <scope>NUCLEOTIDE SEQUENCE [LARGE SCALE GENOMIC DNA]</scope>
    <source>
        <strain evidence="4 5">cv. Gransden 2004</strain>
    </source>
</reference>
<dbReference type="Pfam" id="PF07732">
    <property type="entry name" value="Cu-oxidase_3"/>
    <property type="match status" value="1"/>
</dbReference>
<dbReference type="InterPro" id="IPR011707">
    <property type="entry name" value="Cu-oxidase-like_N"/>
</dbReference>
<dbReference type="InParanoid" id="A0A2K1J0U9"/>
<comment type="similarity">
    <text evidence="1">Belongs to the multicopper oxidase family.</text>
</comment>
<dbReference type="Gene3D" id="2.60.40.420">
    <property type="entry name" value="Cupredoxins - blue copper proteins"/>
    <property type="match status" value="1"/>
</dbReference>
<accession>A0A2K1J0U9</accession>
<keyword evidence="5" id="KW-1185">Reference proteome</keyword>
<sequence length="65" mass="7898">MMYYIIKLRVLVSWILQTMLSIFNNISYVSQCPINSKETFIYRFKVERVNLNPKTYFYHGHFGIQ</sequence>
<dbReference type="GO" id="GO:0005507">
    <property type="term" value="F:copper ion binding"/>
    <property type="evidence" value="ECO:0007669"/>
    <property type="project" value="InterPro"/>
</dbReference>
<evidence type="ECO:0000313" key="5">
    <source>
        <dbReference type="Proteomes" id="UP000006727"/>
    </source>
</evidence>
<evidence type="ECO:0000259" key="2">
    <source>
        <dbReference type="Pfam" id="PF07732"/>
    </source>
</evidence>
<reference evidence="3 5" key="1">
    <citation type="journal article" date="2008" name="Science">
        <title>The Physcomitrella genome reveals evolutionary insights into the conquest of land by plants.</title>
        <authorList>
            <person name="Rensing S."/>
            <person name="Lang D."/>
            <person name="Zimmer A."/>
            <person name="Terry A."/>
            <person name="Salamov A."/>
            <person name="Shapiro H."/>
            <person name="Nishiyama T."/>
            <person name="Perroud P.-F."/>
            <person name="Lindquist E."/>
            <person name="Kamisugi Y."/>
            <person name="Tanahashi T."/>
            <person name="Sakakibara K."/>
            <person name="Fujita T."/>
            <person name="Oishi K."/>
            <person name="Shin-I T."/>
            <person name="Kuroki Y."/>
            <person name="Toyoda A."/>
            <person name="Suzuki Y."/>
            <person name="Hashimoto A."/>
            <person name="Yamaguchi K."/>
            <person name="Sugano A."/>
            <person name="Kohara Y."/>
            <person name="Fujiyama A."/>
            <person name="Anterola A."/>
            <person name="Aoki S."/>
            <person name="Ashton N."/>
            <person name="Barbazuk W.B."/>
            <person name="Barker E."/>
            <person name="Bennetzen J."/>
            <person name="Bezanilla M."/>
            <person name="Blankenship R."/>
            <person name="Cho S.H."/>
            <person name="Dutcher S."/>
            <person name="Estelle M."/>
            <person name="Fawcett J.A."/>
            <person name="Gundlach H."/>
            <person name="Hanada K."/>
            <person name="Heyl A."/>
            <person name="Hicks K.A."/>
            <person name="Hugh J."/>
            <person name="Lohr M."/>
            <person name="Mayer K."/>
            <person name="Melkozernov A."/>
            <person name="Murata T."/>
            <person name="Nelson D."/>
            <person name="Pils B."/>
            <person name="Prigge M."/>
            <person name="Reiss B."/>
            <person name="Renner T."/>
            <person name="Rombauts S."/>
            <person name="Rushton P."/>
            <person name="Sanderfoot A."/>
            <person name="Schween G."/>
            <person name="Shiu S.-H."/>
            <person name="Stueber K."/>
            <person name="Theodoulou F.L."/>
            <person name="Tu H."/>
            <person name="Van de Peer Y."/>
            <person name="Verrier P.J."/>
            <person name="Waters E."/>
            <person name="Wood A."/>
            <person name="Yang L."/>
            <person name="Cove D."/>
            <person name="Cuming A."/>
            <person name="Hasebe M."/>
            <person name="Lucas S."/>
            <person name="Mishler D.B."/>
            <person name="Reski R."/>
            <person name="Grigoriev I."/>
            <person name="Quatrano R.S."/>
            <person name="Boore J.L."/>
        </authorList>
    </citation>
    <scope>NUCLEOTIDE SEQUENCE [LARGE SCALE GENOMIC DNA]</scope>
    <source>
        <strain evidence="4 5">cv. Gransden 2004</strain>
    </source>
</reference>
<name>A0A2K1J0U9_PHYPA</name>
<evidence type="ECO:0000256" key="1">
    <source>
        <dbReference type="ARBA" id="ARBA00010609"/>
    </source>
</evidence>
<evidence type="ECO:0000313" key="3">
    <source>
        <dbReference type="EMBL" id="PNR35155.1"/>
    </source>
</evidence>
<dbReference type="InterPro" id="IPR008972">
    <property type="entry name" value="Cupredoxin"/>
</dbReference>
<dbReference type="Proteomes" id="UP000006727">
    <property type="component" value="Chromosome 18"/>
</dbReference>
<dbReference type="EnsemblPlants" id="Pp3c18_12770V3.1">
    <property type="protein sequence ID" value="Pp3c18_12770V3.1"/>
    <property type="gene ID" value="Pp3c18_12770"/>
</dbReference>
<protein>
    <recommendedName>
        <fullName evidence="2">Plastocyanin-like domain-containing protein</fullName>
    </recommendedName>
</protein>
<evidence type="ECO:0000313" key="4">
    <source>
        <dbReference type="EnsemblPlants" id="Pp3c18_12770V3.1"/>
    </source>
</evidence>
<proteinExistence type="inferred from homology"/>
<dbReference type="AlphaFoldDB" id="A0A2K1J0U9"/>
<organism evidence="3">
    <name type="scientific">Physcomitrium patens</name>
    <name type="common">Spreading-leaved earth moss</name>
    <name type="synonym">Physcomitrella patens</name>
    <dbReference type="NCBI Taxonomy" id="3218"/>
    <lineage>
        <taxon>Eukaryota</taxon>
        <taxon>Viridiplantae</taxon>
        <taxon>Streptophyta</taxon>
        <taxon>Embryophyta</taxon>
        <taxon>Bryophyta</taxon>
        <taxon>Bryophytina</taxon>
        <taxon>Bryopsida</taxon>
        <taxon>Funariidae</taxon>
        <taxon>Funariales</taxon>
        <taxon>Funariaceae</taxon>
        <taxon>Physcomitrium</taxon>
    </lineage>
</organism>
<dbReference type="Gramene" id="Pp3c18_12770V3.1">
    <property type="protein sequence ID" value="Pp3c18_12770V3.1"/>
    <property type="gene ID" value="Pp3c18_12770"/>
</dbReference>
<feature type="domain" description="Plastocyanin-like" evidence="2">
    <location>
        <begin position="26"/>
        <end position="64"/>
    </location>
</feature>